<organism evidence="2 3">
    <name type="scientific">Artemia franciscana</name>
    <name type="common">Brine shrimp</name>
    <name type="synonym">Artemia sanfranciscana</name>
    <dbReference type="NCBI Taxonomy" id="6661"/>
    <lineage>
        <taxon>Eukaryota</taxon>
        <taxon>Metazoa</taxon>
        <taxon>Ecdysozoa</taxon>
        <taxon>Arthropoda</taxon>
        <taxon>Crustacea</taxon>
        <taxon>Branchiopoda</taxon>
        <taxon>Anostraca</taxon>
        <taxon>Artemiidae</taxon>
        <taxon>Artemia</taxon>
    </lineage>
</organism>
<accession>A0AA88LFZ5</accession>
<feature type="transmembrane region" description="Helical" evidence="1">
    <location>
        <begin position="13"/>
        <end position="41"/>
    </location>
</feature>
<name>A0AA88LFZ5_ARTSF</name>
<evidence type="ECO:0000313" key="3">
    <source>
        <dbReference type="Proteomes" id="UP001187531"/>
    </source>
</evidence>
<dbReference type="AlphaFoldDB" id="A0AA88LFZ5"/>
<comment type="caution">
    <text evidence="2">The sequence shown here is derived from an EMBL/GenBank/DDBJ whole genome shotgun (WGS) entry which is preliminary data.</text>
</comment>
<evidence type="ECO:0000256" key="1">
    <source>
        <dbReference type="SAM" id="Phobius"/>
    </source>
</evidence>
<evidence type="ECO:0000313" key="2">
    <source>
        <dbReference type="EMBL" id="KAK2720180.1"/>
    </source>
</evidence>
<gene>
    <name evidence="2" type="ORF">QYM36_004172</name>
</gene>
<keyword evidence="1" id="KW-0812">Transmembrane</keyword>
<feature type="transmembrane region" description="Helical" evidence="1">
    <location>
        <begin position="53"/>
        <end position="71"/>
    </location>
</feature>
<dbReference type="EMBL" id="JAVRJZ010000007">
    <property type="protein sequence ID" value="KAK2720180.1"/>
    <property type="molecule type" value="Genomic_DNA"/>
</dbReference>
<sequence>MGLKTPKPVGGKVWLYILCFSSVIHVLTGALCIAFQVLLIMAVSPYHHVSSGLWSGPLFFVEGVTGLIACCDDLACTIVWLLGFTIAGILLAFAVACVAAVDLGVLLRCPSGDVAQDAFIPPFCFEPKYSKVYIGDTGQLIAAGLHMLASFGVLYYCCRYVYSRKPRSAASRRSSLAYEAVSTNEFALKPALSRTSLSGISKASTHVENYPMGIIRHTSV</sequence>
<reference evidence="2" key="1">
    <citation type="submission" date="2023-07" db="EMBL/GenBank/DDBJ databases">
        <title>Chromosome-level genome assembly of Artemia franciscana.</title>
        <authorList>
            <person name="Jo E."/>
        </authorList>
    </citation>
    <scope>NUCLEOTIDE SEQUENCE</scope>
    <source>
        <tissue evidence="2">Whole body</tissue>
    </source>
</reference>
<dbReference type="Proteomes" id="UP001187531">
    <property type="component" value="Unassembled WGS sequence"/>
</dbReference>
<proteinExistence type="predicted"/>
<keyword evidence="3" id="KW-1185">Reference proteome</keyword>
<feature type="transmembrane region" description="Helical" evidence="1">
    <location>
        <begin position="140"/>
        <end position="162"/>
    </location>
</feature>
<feature type="transmembrane region" description="Helical" evidence="1">
    <location>
        <begin position="78"/>
        <end position="101"/>
    </location>
</feature>
<keyword evidence="1" id="KW-0472">Membrane</keyword>
<protein>
    <submittedName>
        <fullName evidence="2">Uncharacterized protein</fullName>
    </submittedName>
</protein>
<keyword evidence="1" id="KW-1133">Transmembrane helix</keyword>